<dbReference type="EMBL" id="JABFTP020000103">
    <property type="protein sequence ID" value="KAL3277004.1"/>
    <property type="molecule type" value="Genomic_DNA"/>
</dbReference>
<sequence>MRLVNAVDGLFKYVITYVDCGCVFKSTNSPKESVPSRTGGNQEVYDVNLCLVYSMRSIGVCQESMDTAKEEAVAQNSGDRDIVAASEGSWQKQSHTSLTGTADAFKRWETYIATTALRIIVAVVEECKQRASEPYTNAQNIVMYSTLGATGIQKPTNELQIHSRMALLRKFKNWNALGLCKKEWELGCIH</sequence>
<dbReference type="AlphaFoldDB" id="A0ABD2NEH5"/>
<proteinExistence type="predicted"/>
<reference evidence="1 2" key="1">
    <citation type="journal article" date="2021" name="BMC Biol.">
        <title>Horizontally acquired antibacterial genes associated with adaptive radiation of ladybird beetles.</title>
        <authorList>
            <person name="Li H.S."/>
            <person name="Tang X.F."/>
            <person name="Huang Y.H."/>
            <person name="Xu Z.Y."/>
            <person name="Chen M.L."/>
            <person name="Du X.Y."/>
            <person name="Qiu B.Y."/>
            <person name="Chen P.T."/>
            <person name="Zhang W."/>
            <person name="Slipinski A."/>
            <person name="Escalona H.E."/>
            <person name="Waterhouse R.M."/>
            <person name="Zwick A."/>
            <person name="Pang H."/>
        </authorList>
    </citation>
    <scope>NUCLEOTIDE SEQUENCE [LARGE SCALE GENOMIC DNA]</scope>
    <source>
        <strain evidence="1">SYSU2018</strain>
    </source>
</reference>
<dbReference type="Proteomes" id="UP001516400">
    <property type="component" value="Unassembled WGS sequence"/>
</dbReference>
<accession>A0ABD2NEH5</accession>
<comment type="caution">
    <text evidence="1">The sequence shown here is derived from an EMBL/GenBank/DDBJ whole genome shotgun (WGS) entry which is preliminary data.</text>
</comment>
<gene>
    <name evidence="1" type="ORF">HHI36_012366</name>
</gene>
<evidence type="ECO:0000313" key="2">
    <source>
        <dbReference type="Proteomes" id="UP001516400"/>
    </source>
</evidence>
<name>A0ABD2NEH5_9CUCU</name>
<evidence type="ECO:0000313" key="1">
    <source>
        <dbReference type="EMBL" id="KAL3277004.1"/>
    </source>
</evidence>
<protein>
    <submittedName>
        <fullName evidence="1">Uncharacterized protein</fullName>
    </submittedName>
</protein>
<organism evidence="1 2">
    <name type="scientific">Cryptolaemus montrouzieri</name>
    <dbReference type="NCBI Taxonomy" id="559131"/>
    <lineage>
        <taxon>Eukaryota</taxon>
        <taxon>Metazoa</taxon>
        <taxon>Ecdysozoa</taxon>
        <taxon>Arthropoda</taxon>
        <taxon>Hexapoda</taxon>
        <taxon>Insecta</taxon>
        <taxon>Pterygota</taxon>
        <taxon>Neoptera</taxon>
        <taxon>Endopterygota</taxon>
        <taxon>Coleoptera</taxon>
        <taxon>Polyphaga</taxon>
        <taxon>Cucujiformia</taxon>
        <taxon>Coccinelloidea</taxon>
        <taxon>Coccinellidae</taxon>
        <taxon>Scymninae</taxon>
        <taxon>Scymnini</taxon>
        <taxon>Cryptolaemus</taxon>
    </lineage>
</organism>
<keyword evidence="2" id="KW-1185">Reference proteome</keyword>